<feature type="compositionally biased region" description="Polar residues" evidence="7">
    <location>
        <begin position="98"/>
        <end position="109"/>
    </location>
</feature>
<dbReference type="SMART" id="SM00389">
    <property type="entry name" value="HOX"/>
    <property type="match status" value="1"/>
</dbReference>
<dbReference type="InterPro" id="IPR017970">
    <property type="entry name" value="Homeobox_CS"/>
</dbReference>
<feature type="compositionally biased region" description="Low complexity" evidence="7">
    <location>
        <begin position="110"/>
        <end position="125"/>
    </location>
</feature>
<dbReference type="CDD" id="cd00086">
    <property type="entry name" value="homeodomain"/>
    <property type="match status" value="1"/>
</dbReference>
<keyword evidence="4 5" id="KW-0539">Nucleus</keyword>
<feature type="DNA-binding region" description="Homeobox" evidence="5">
    <location>
        <begin position="22"/>
        <end position="81"/>
    </location>
</feature>
<reference evidence="9 10" key="1">
    <citation type="journal article" date="2022" name="Nat. Ecol. Evol.">
        <title>A masculinizing supergene underlies an exaggerated male reproductive morph in a spider.</title>
        <authorList>
            <person name="Hendrickx F."/>
            <person name="De Corte Z."/>
            <person name="Sonet G."/>
            <person name="Van Belleghem S.M."/>
            <person name="Kostlbacher S."/>
            <person name="Vangestel C."/>
        </authorList>
    </citation>
    <scope>NUCLEOTIDE SEQUENCE [LARGE SCALE GENOMIC DNA]</scope>
    <source>
        <strain evidence="9">W744_W776</strain>
    </source>
</reference>
<dbReference type="InterPro" id="IPR009057">
    <property type="entry name" value="Homeodomain-like_sf"/>
</dbReference>
<comment type="subcellular location">
    <subcellularLocation>
        <location evidence="1 5 6">Nucleus</location>
    </subcellularLocation>
</comment>
<dbReference type="EMBL" id="JAFNEN010000569">
    <property type="protein sequence ID" value="KAG8180299.1"/>
    <property type="molecule type" value="Genomic_DNA"/>
</dbReference>
<evidence type="ECO:0000259" key="8">
    <source>
        <dbReference type="PROSITE" id="PS50071"/>
    </source>
</evidence>
<dbReference type="PROSITE" id="PS50071">
    <property type="entry name" value="HOMEOBOX_2"/>
    <property type="match status" value="1"/>
</dbReference>
<evidence type="ECO:0000256" key="6">
    <source>
        <dbReference type="RuleBase" id="RU000682"/>
    </source>
</evidence>
<comment type="caution">
    <text evidence="9">The sequence shown here is derived from an EMBL/GenBank/DDBJ whole genome shotgun (WGS) entry which is preliminary data.</text>
</comment>
<dbReference type="InterPro" id="IPR001356">
    <property type="entry name" value="HD"/>
</dbReference>
<dbReference type="PRINTS" id="PR00031">
    <property type="entry name" value="HTHREPRESSR"/>
</dbReference>
<dbReference type="InterPro" id="IPR050848">
    <property type="entry name" value="Homeobox_TF"/>
</dbReference>
<proteinExistence type="predicted"/>
<dbReference type="GO" id="GO:0003677">
    <property type="term" value="F:DNA binding"/>
    <property type="evidence" value="ECO:0007669"/>
    <property type="project" value="UniProtKB-UniRule"/>
</dbReference>
<keyword evidence="10" id="KW-1185">Reference proteome</keyword>
<dbReference type="PANTHER" id="PTHR24333">
    <property type="entry name" value="HOMEO BOX HB9 LIKE A-RELATED"/>
    <property type="match status" value="1"/>
</dbReference>
<dbReference type="PROSITE" id="PS00027">
    <property type="entry name" value="HOMEOBOX_1"/>
    <property type="match status" value="1"/>
</dbReference>
<evidence type="ECO:0000256" key="3">
    <source>
        <dbReference type="ARBA" id="ARBA00023155"/>
    </source>
</evidence>
<dbReference type="Proteomes" id="UP000827092">
    <property type="component" value="Unassembled WGS sequence"/>
</dbReference>
<dbReference type="InterPro" id="IPR000047">
    <property type="entry name" value="HTH_motif"/>
</dbReference>
<evidence type="ECO:0000256" key="4">
    <source>
        <dbReference type="ARBA" id="ARBA00023242"/>
    </source>
</evidence>
<dbReference type="Gene3D" id="1.10.10.60">
    <property type="entry name" value="Homeodomain-like"/>
    <property type="match status" value="1"/>
</dbReference>
<feature type="region of interest" description="Disordered" evidence="7">
    <location>
        <begin position="1"/>
        <end position="22"/>
    </location>
</feature>
<keyword evidence="2 5" id="KW-0238">DNA-binding</keyword>
<dbReference type="Pfam" id="PF00046">
    <property type="entry name" value="Homeodomain"/>
    <property type="match status" value="1"/>
</dbReference>
<accession>A0AAV6U7Y8</accession>
<dbReference type="GO" id="GO:0005634">
    <property type="term" value="C:nucleus"/>
    <property type="evidence" value="ECO:0007669"/>
    <property type="project" value="UniProtKB-SubCell"/>
</dbReference>
<dbReference type="AlphaFoldDB" id="A0AAV6U7Y8"/>
<dbReference type="GO" id="GO:0000981">
    <property type="term" value="F:DNA-binding transcription factor activity, RNA polymerase II-specific"/>
    <property type="evidence" value="ECO:0007669"/>
    <property type="project" value="InterPro"/>
</dbReference>
<evidence type="ECO:0000256" key="1">
    <source>
        <dbReference type="ARBA" id="ARBA00004123"/>
    </source>
</evidence>
<evidence type="ECO:0000256" key="2">
    <source>
        <dbReference type="ARBA" id="ARBA00023125"/>
    </source>
</evidence>
<protein>
    <recommendedName>
        <fullName evidence="8">Homeobox domain-containing protein</fullName>
    </recommendedName>
</protein>
<feature type="region of interest" description="Disordered" evidence="7">
    <location>
        <begin position="80"/>
        <end position="130"/>
    </location>
</feature>
<evidence type="ECO:0000313" key="9">
    <source>
        <dbReference type="EMBL" id="KAG8180299.1"/>
    </source>
</evidence>
<dbReference type="PANTHER" id="PTHR24333:SF5">
    <property type="entry name" value="VENT HOMEOBOX"/>
    <property type="match status" value="1"/>
</dbReference>
<organism evidence="9 10">
    <name type="scientific">Oedothorax gibbosus</name>
    <dbReference type="NCBI Taxonomy" id="931172"/>
    <lineage>
        <taxon>Eukaryota</taxon>
        <taxon>Metazoa</taxon>
        <taxon>Ecdysozoa</taxon>
        <taxon>Arthropoda</taxon>
        <taxon>Chelicerata</taxon>
        <taxon>Arachnida</taxon>
        <taxon>Araneae</taxon>
        <taxon>Araneomorphae</taxon>
        <taxon>Entelegynae</taxon>
        <taxon>Araneoidea</taxon>
        <taxon>Linyphiidae</taxon>
        <taxon>Erigoninae</taxon>
        <taxon>Oedothorax</taxon>
    </lineage>
</organism>
<evidence type="ECO:0000313" key="10">
    <source>
        <dbReference type="Proteomes" id="UP000827092"/>
    </source>
</evidence>
<gene>
    <name evidence="9" type="ORF">JTE90_024214</name>
</gene>
<evidence type="ECO:0000256" key="7">
    <source>
        <dbReference type="SAM" id="MobiDB-lite"/>
    </source>
</evidence>
<dbReference type="SUPFAM" id="SSF46689">
    <property type="entry name" value="Homeodomain-like"/>
    <property type="match status" value="1"/>
</dbReference>
<keyword evidence="3 5" id="KW-0371">Homeobox</keyword>
<feature type="domain" description="Homeobox" evidence="8">
    <location>
        <begin position="20"/>
        <end position="80"/>
    </location>
</feature>
<sequence>MDFQEMSCLQSTPSPEKNGAEKRRVRTIYNQYQLSILELEFINSQYLVAEKRRQLARELGLAEENVKVWFQNRRQKSRNGLISTGATKRTKKIHQEAADSTVQSPENGPSTSRRSSDDQGSSRTSNESYASLDADGEFRQDESQTMSSAAGSSSLVYGINGRPSIDSHQSMSRNRIFSRMRARLRFNTYHFKGVNSVPVQRPSPQPPIVQTYPSANIARVPLQNSAAGVTYNRYGFNHAQSNGQMIPQPHQFNGYHMMPNTKISQNYPIPNQQIFSNGPTQFSGMQQQSQQQTIGNRRMMKQAQWSNPSPYNRRQQMAQYHKSNYVQQNPNQMLFQERKPILNNLHFNNHLEHQPYKYNTEMYSPYNISNGNYPRSCSLSNDPTISSSINNNSPISYSKSSCQFDNQPSRPSSSAYCASFPSGYSTQNKISEIPINGIGAELNGMQYHNANYSRKYSSSTSFTSPATLTNEFHRTGQVPFMPQNMHQSYPSTTTNNYNPSETSLPGLYDQVPFIKEELIEHSSNASTADTCSPMSSIENLGEELIPLEHIDSVAFSNNAPFIESSNFTETGNGPMSNNQPSIPTSLFDNPTNATGKMLAGSGELFDNNNTCVNNNIQSSCPTSSYSLTASSQAANLGQTSALPNVYNNFSSFSNINPSVGQFVNTPSVNPTNTMLHFSNGPRTFPANFQATSTGQNELDYNFQSCSNAYSNPVMHQVTDTPAVNFPTTTNILGDSKAYLQATLQESGDGDEDMAQLLKHVIDIETCST</sequence>
<evidence type="ECO:0000256" key="5">
    <source>
        <dbReference type="PROSITE-ProRule" id="PRU00108"/>
    </source>
</evidence>
<name>A0AAV6U7Y8_9ARAC</name>